<name>A0ABV3PRL5_9HYPH</name>
<accession>A0ABV3PRL5</accession>
<keyword evidence="3" id="KW-1185">Reference proteome</keyword>
<dbReference type="GO" id="GO:0016787">
    <property type="term" value="F:hydrolase activity"/>
    <property type="evidence" value="ECO:0007669"/>
    <property type="project" value="UniProtKB-KW"/>
</dbReference>
<sequence>MSWNTSPCRRGAFALCFLGLFPLSGPALAQTAAIASGGETVTVAGIDNILIRHPHAKGSLILLTGGDGRLDVGPNGQFRSGADNVLIRNRDAFAAKGYNVLLVDKGTSLATAVDTMAGLKRPVTIVATSAGTPRAAEGLLKGARPDRLVLTSGFLSQGSGPSRSVMAMLGSPRLLPPTLVVHHRQDGCRFTKPAGVAPFQAWAGERVTVKWLEGGLQTGNPCRSRAHHGFNGQDAELVSLVTSFAGQ</sequence>
<keyword evidence="1" id="KW-0732">Signal</keyword>
<evidence type="ECO:0000313" key="2">
    <source>
        <dbReference type="EMBL" id="MEW9307939.1"/>
    </source>
</evidence>
<organism evidence="2 3">
    <name type="scientific">Labrys neptuniae</name>
    <dbReference type="NCBI Taxonomy" id="376174"/>
    <lineage>
        <taxon>Bacteria</taxon>
        <taxon>Pseudomonadati</taxon>
        <taxon>Pseudomonadota</taxon>
        <taxon>Alphaproteobacteria</taxon>
        <taxon>Hyphomicrobiales</taxon>
        <taxon>Xanthobacteraceae</taxon>
        <taxon>Labrys</taxon>
    </lineage>
</organism>
<feature type="signal peptide" evidence="1">
    <location>
        <begin position="1"/>
        <end position="29"/>
    </location>
</feature>
<dbReference type="RefSeq" id="WP_367625215.1">
    <property type="nucleotide sequence ID" value="NZ_JBFNQD010000007.1"/>
</dbReference>
<dbReference type="EMBL" id="JBFNQD010000007">
    <property type="protein sequence ID" value="MEW9307939.1"/>
    <property type="molecule type" value="Genomic_DNA"/>
</dbReference>
<comment type="caution">
    <text evidence="2">The sequence shown here is derived from an EMBL/GenBank/DDBJ whole genome shotgun (WGS) entry which is preliminary data.</text>
</comment>
<feature type="chain" id="PRO_5045964861" evidence="1">
    <location>
        <begin position="30"/>
        <end position="247"/>
    </location>
</feature>
<protein>
    <submittedName>
        <fullName evidence="2">Alpha/beta hydrolase</fullName>
    </submittedName>
</protein>
<dbReference type="SUPFAM" id="SSF53474">
    <property type="entry name" value="alpha/beta-Hydrolases"/>
    <property type="match status" value="1"/>
</dbReference>
<evidence type="ECO:0000313" key="3">
    <source>
        <dbReference type="Proteomes" id="UP001555786"/>
    </source>
</evidence>
<evidence type="ECO:0000256" key="1">
    <source>
        <dbReference type="SAM" id="SignalP"/>
    </source>
</evidence>
<reference evidence="2 3" key="1">
    <citation type="submission" date="2024-07" db="EMBL/GenBank/DDBJ databases">
        <title>Description of Labrys sedimenti sp. nov., isolated from a diclofenac-degrading enrichment culture.</title>
        <authorList>
            <person name="Tancsics A."/>
            <person name="Csepanyi A."/>
        </authorList>
    </citation>
    <scope>NUCLEOTIDE SEQUENCE [LARGE SCALE GENOMIC DNA]</scope>
    <source>
        <strain evidence="2 3">LMG 23578</strain>
    </source>
</reference>
<dbReference type="Gene3D" id="3.40.50.1820">
    <property type="entry name" value="alpha/beta hydrolase"/>
    <property type="match status" value="1"/>
</dbReference>
<gene>
    <name evidence="2" type="ORF">ABXS05_20465</name>
</gene>
<proteinExistence type="predicted"/>
<dbReference type="Proteomes" id="UP001555786">
    <property type="component" value="Unassembled WGS sequence"/>
</dbReference>
<keyword evidence="2" id="KW-0378">Hydrolase</keyword>
<dbReference type="InterPro" id="IPR029058">
    <property type="entry name" value="AB_hydrolase_fold"/>
</dbReference>